<dbReference type="PANTHER" id="PTHR33223">
    <property type="entry name" value="CCHC-TYPE DOMAIN-CONTAINING PROTEIN"/>
    <property type="match status" value="1"/>
</dbReference>
<dbReference type="InterPro" id="IPR005162">
    <property type="entry name" value="Retrotrans_gag_dom"/>
</dbReference>
<name>A0AAW2JSX9_SESRA</name>
<dbReference type="EMBL" id="JACGWJ010000032">
    <property type="protein sequence ID" value="KAL0297689.1"/>
    <property type="molecule type" value="Genomic_DNA"/>
</dbReference>
<comment type="caution">
    <text evidence="2">The sequence shown here is derived from an EMBL/GenBank/DDBJ whole genome shotgun (WGS) entry which is preliminary data.</text>
</comment>
<reference evidence="2" key="1">
    <citation type="submission" date="2020-06" db="EMBL/GenBank/DDBJ databases">
        <authorList>
            <person name="Li T."/>
            <person name="Hu X."/>
            <person name="Zhang T."/>
            <person name="Song X."/>
            <person name="Zhang H."/>
            <person name="Dai N."/>
            <person name="Sheng W."/>
            <person name="Hou X."/>
            <person name="Wei L."/>
        </authorList>
    </citation>
    <scope>NUCLEOTIDE SEQUENCE</scope>
    <source>
        <strain evidence="2">G02</strain>
        <tissue evidence="2">Leaf</tissue>
    </source>
</reference>
<organism evidence="2">
    <name type="scientific">Sesamum radiatum</name>
    <name type="common">Black benniseed</name>
    <dbReference type="NCBI Taxonomy" id="300843"/>
    <lineage>
        <taxon>Eukaryota</taxon>
        <taxon>Viridiplantae</taxon>
        <taxon>Streptophyta</taxon>
        <taxon>Embryophyta</taxon>
        <taxon>Tracheophyta</taxon>
        <taxon>Spermatophyta</taxon>
        <taxon>Magnoliopsida</taxon>
        <taxon>eudicotyledons</taxon>
        <taxon>Gunneridae</taxon>
        <taxon>Pentapetalae</taxon>
        <taxon>asterids</taxon>
        <taxon>lamiids</taxon>
        <taxon>Lamiales</taxon>
        <taxon>Pedaliaceae</taxon>
        <taxon>Sesamum</taxon>
    </lineage>
</organism>
<protein>
    <recommendedName>
        <fullName evidence="1">Retrotransposon gag domain-containing protein</fullName>
    </recommendedName>
</protein>
<dbReference type="Pfam" id="PF03732">
    <property type="entry name" value="Retrotrans_gag"/>
    <property type="match status" value="1"/>
</dbReference>
<dbReference type="AlphaFoldDB" id="A0AAW2JSX9"/>
<sequence length="125" mass="14629">MPTARDIPFNKHIMVEKLPAHFQAPSHLLAYDGTIDPAKHIREFENTSLLHRYTDVIKCPIFLTTLTIYAQQWFDLLPAGSIRYFSKFSSLFQHQFTSNKKYIKSVIGIFGIKQENEYLRAYVLF</sequence>
<gene>
    <name evidence="2" type="ORF">Sradi_6821000</name>
</gene>
<reference evidence="2" key="2">
    <citation type="journal article" date="2024" name="Plant">
        <title>Genomic evolution and insights into agronomic trait innovations of Sesamum species.</title>
        <authorList>
            <person name="Miao H."/>
            <person name="Wang L."/>
            <person name="Qu L."/>
            <person name="Liu H."/>
            <person name="Sun Y."/>
            <person name="Le M."/>
            <person name="Wang Q."/>
            <person name="Wei S."/>
            <person name="Zheng Y."/>
            <person name="Lin W."/>
            <person name="Duan Y."/>
            <person name="Cao H."/>
            <person name="Xiong S."/>
            <person name="Wang X."/>
            <person name="Wei L."/>
            <person name="Li C."/>
            <person name="Ma Q."/>
            <person name="Ju M."/>
            <person name="Zhao R."/>
            <person name="Li G."/>
            <person name="Mu C."/>
            <person name="Tian Q."/>
            <person name="Mei H."/>
            <person name="Zhang T."/>
            <person name="Gao T."/>
            <person name="Zhang H."/>
        </authorList>
    </citation>
    <scope>NUCLEOTIDE SEQUENCE</scope>
    <source>
        <strain evidence="2">G02</strain>
    </source>
</reference>
<feature type="domain" description="Retrotransposon gag" evidence="1">
    <location>
        <begin position="62"/>
        <end position="123"/>
    </location>
</feature>
<evidence type="ECO:0000313" key="2">
    <source>
        <dbReference type="EMBL" id="KAL0297689.1"/>
    </source>
</evidence>
<dbReference type="PANTHER" id="PTHR33223:SF10">
    <property type="entry name" value="AMINOTRANSFERASE-LIKE PLANT MOBILE DOMAIN-CONTAINING PROTEIN"/>
    <property type="match status" value="1"/>
</dbReference>
<evidence type="ECO:0000259" key="1">
    <source>
        <dbReference type="Pfam" id="PF03732"/>
    </source>
</evidence>
<proteinExistence type="predicted"/>
<accession>A0AAW2JSX9</accession>